<feature type="compositionally biased region" description="Basic and acidic residues" evidence="4">
    <location>
        <begin position="692"/>
        <end position="701"/>
    </location>
</feature>
<evidence type="ECO:0000256" key="1">
    <source>
        <dbReference type="ARBA" id="ARBA00004300"/>
    </source>
</evidence>
<feature type="region of interest" description="Disordered" evidence="4">
    <location>
        <begin position="667"/>
        <end position="743"/>
    </location>
</feature>
<feature type="compositionally biased region" description="Basic and acidic residues" evidence="4">
    <location>
        <begin position="207"/>
        <end position="227"/>
    </location>
</feature>
<dbReference type="InterPro" id="IPR029299">
    <property type="entry name" value="ALMS_motif"/>
</dbReference>
<name>A0AAW1ZX19_CULAL</name>
<dbReference type="EMBL" id="JAWDJR010000012">
    <property type="protein sequence ID" value="KAK9965915.1"/>
    <property type="molecule type" value="Genomic_DNA"/>
</dbReference>
<evidence type="ECO:0000256" key="3">
    <source>
        <dbReference type="ARBA" id="ARBA00023212"/>
    </source>
</evidence>
<dbReference type="GO" id="GO:0005813">
    <property type="term" value="C:centrosome"/>
    <property type="evidence" value="ECO:0007669"/>
    <property type="project" value="UniProtKB-SubCell"/>
</dbReference>
<feature type="compositionally biased region" description="Polar residues" evidence="4">
    <location>
        <begin position="674"/>
        <end position="690"/>
    </location>
</feature>
<feature type="compositionally biased region" description="Polar residues" evidence="4">
    <location>
        <begin position="228"/>
        <end position="244"/>
    </location>
</feature>
<proteinExistence type="predicted"/>
<evidence type="ECO:0000256" key="4">
    <source>
        <dbReference type="SAM" id="MobiDB-lite"/>
    </source>
</evidence>
<feature type="compositionally biased region" description="Polar residues" evidence="4">
    <location>
        <begin position="435"/>
        <end position="446"/>
    </location>
</feature>
<keyword evidence="7" id="KW-1185">Reference proteome</keyword>
<keyword evidence="2" id="KW-0963">Cytoplasm</keyword>
<feature type="domain" description="ALMS motif" evidence="5">
    <location>
        <begin position="639"/>
        <end position="761"/>
    </location>
</feature>
<feature type="compositionally biased region" description="Basic and acidic residues" evidence="4">
    <location>
        <begin position="596"/>
        <end position="615"/>
    </location>
</feature>
<feature type="compositionally biased region" description="Polar residues" evidence="4">
    <location>
        <begin position="261"/>
        <end position="270"/>
    </location>
</feature>
<feature type="region of interest" description="Disordered" evidence="4">
    <location>
        <begin position="196"/>
        <end position="294"/>
    </location>
</feature>
<sequence>MEDVKPEGWQQLIQPSKNSTGLLRRSSSWRRPGERGHYEGPAAQMNEPPRRARPQSCIEGGRMDKWLQTLERLQSRPLQKQIPQFVDRTVSTPVLPNEMTGSSPLCPDLSSLWNQTPSVCPSVCESLESHARSKRVHIKPVSSAERAQFCALAPVRFGWLPIQRHVILTDIYNNHHDDSRCQQKLKSPITPVLLSCRSPAKLNGPRPNDREPARPEPTDFRYWRTPEKTSSILHQASGSVSSEGGRNGLQAWNPKAGLTSKVETGQSQPHPDSPALKDPTCRRGSSPDSFSSSISSITITSRKVTHTNSGHLSPMAINDLTVERRKALVVKVTEQRTKSISGQPVALTPGCNHEEFDHGVVLRRKATIVKMTEQREHFNREKPKTAHYRHSYTEGLKTNESQVNPSPINRPLTVSLEPGGNQWRSQHRSSLSLCLNNPNDSSTEVETNTKKHKPLRRPLSCDASLFNHTELDANAVTDPAFHNKSSSVAQKTNIDLVSSSSSEARRCSTSSCEDRSLRKEGFEWDRTHEEHKEPISEIKPLTLLKVADNSPRLSADAVLALNAAAVIANIKLQAQQRQKDEQRRTTSHTATAASLTEDRGNNEHGELKEEADGKNKTHPAGPCVEFVPYESQNVPPETSLSLSEALAIRRPDFIQRSQARVRALEWRSQERQKAQSSPQRPETAGIQQQREGLLKSKDRSIMGKGLQLRSRRNYNQLPEVRKRREEEKRKTEEEKRKLASRTNRLRAELFKKKLLEQILQRGGNH</sequence>
<evidence type="ECO:0000313" key="7">
    <source>
        <dbReference type="Proteomes" id="UP001479290"/>
    </source>
</evidence>
<dbReference type="AlphaFoldDB" id="A0AAW1ZX19"/>
<dbReference type="GO" id="GO:0005814">
    <property type="term" value="C:centriole"/>
    <property type="evidence" value="ECO:0007669"/>
    <property type="project" value="TreeGrafter"/>
</dbReference>
<dbReference type="Proteomes" id="UP001479290">
    <property type="component" value="Unassembled WGS sequence"/>
</dbReference>
<organism evidence="6 7">
    <name type="scientific">Culter alburnus</name>
    <name type="common">Topmouth culter</name>
    <dbReference type="NCBI Taxonomy" id="194366"/>
    <lineage>
        <taxon>Eukaryota</taxon>
        <taxon>Metazoa</taxon>
        <taxon>Chordata</taxon>
        <taxon>Craniata</taxon>
        <taxon>Vertebrata</taxon>
        <taxon>Euteleostomi</taxon>
        <taxon>Actinopterygii</taxon>
        <taxon>Neopterygii</taxon>
        <taxon>Teleostei</taxon>
        <taxon>Ostariophysi</taxon>
        <taxon>Cypriniformes</taxon>
        <taxon>Xenocyprididae</taxon>
        <taxon>Xenocypridinae</taxon>
        <taxon>Culter</taxon>
    </lineage>
</organism>
<evidence type="ECO:0000256" key="2">
    <source>
        <dbReference type="ARBA" id="ARBA00022490"/>
    </source>
</evidence>
<dbReference type="PANTHER" id="PTHR21553">
    <property type="entry name" value="ALMS1-RELATED"/>
    <property type="match status" value="1"/>
</dbReference>
<feature type="region of interest" description="Disordered" evidence="4">
    <location>
        <begin position="575"/>
        <end position="636"/>
    </location>
</feature>
<dbReference type="GO" id="GO:0005829">
    <property type="term" value="C:cytosol"/>
    <property type="evidence" value="ECO:0007669"/>
    <property type="project" value="TreeGrafter"/>
</dbReference>
<dbReference type="PANTHER" id="PTHR21553:SF36">
    <property type="entry name" value="ALMS1 CENTROSOME AND BASAL BODY-ASSOCIATED PROTEIN-RELATED"/>
    <property type="match status" value="1"/>
</dbReference>
<reference evidence="6 7" key="1">
    <citation type="submission" date="2024-05" db="EMBL/GenBank/DDBJ databases">
        <title>A high-quality chromosomal-level genome assembly of Topmouth culter (Culter alburnus).</title>
        <authorList>
            <person name="Zhao H."/>
        </authorList>
    </citation>
    <scope>NUCLEOTIDE SEQUENCE [LARGE SCALE GENOMIC DNA]</scope>
    <source>
        <strain evidence="6">CATC2023</strain>
        <tissue evidence="6">Muscle</tissue>
    </source>
</reference>
<feature type="region of interest" description="Disordered" evidence="4">
    <location>
        <begin position="435"/>
        <end position="455"/>
    </location>
</feature>
<dbReference type="Pfam" id="PF15309">
    <property type="entry name" value="ALMS_motif"/>
    <property type="match status" value="1"/>
</dbReference>
<evidence type="ECO:0000313" key="6">
    <source>
        <dbReference type="EMBL" id="KAK9965915.1"/>
    </source>
</evidence>
<gene>
    <name evidence="6" type="ORF">ABG768_004979</name>
</gene>
<accession>A0AAW1ZX19</accession>
<feature type="region of interest" description="Disordered" evidence="4">
    <location>
        <begin position="1"/>
        <end position="55"/>
    </location>
</feature>
<evidence type="ECO:0000259" key="5">
    <source>
        <dbReference type="Pfam" id="PF15309"/>
    </source>
</evidence>
<feature type="compositionally biased region" description="Polar residues" evidence="4">
    <location>
        <begin position="11"/>
        <end position="21"/>
    </location>
</feature>
<feature type="compositionally biased region" description="Basic and acidic residues" evidence="4">
    <location>
        <begin position="719"/>
        <end position="737"/>
    </location>
</feature>
<keyword evidence="3" id="KW-0206">Cytoskeleton</keyword>
<comment type="subcellular location">
    <subcellularLocation>
        <location evidence="1">Cytoplasm</location>
        <location evidence="1">Cytoskeleton</location>
        <location evidence="1">Microtubule organizing center</location>
        <location evidence="1">Centrosome</location>
    </subcellularLocation>
</comment>
<dbReference type="GO" id="GO:0046599">
    <property type="term" value="P:regulation of centriole replication"/>
    <property type="evidence" value="ECO:0007669"/>
    <property type="project" value="TreeGrafter"/>
</dbReference>
<protein>
    <recommendedName>
        <fullName evidence="5">ALMS motif domain-containing protein</fullName>
    </recommendedName>
</protein>
<dbReference type="GO" id="GO:0008017">
    <property type="term" value="F:microtubule binding"/>
    <property type="evidence" value="ECO:0007669"/>
    <property type="project" value="TreeGrafter"/>
</dbReference>
<comment type="caution">
    <text evidence="6">The sequence shown here is derived from an EMBL/GenBank/DDBJ whole genome shotgun (WGS) entry which is preliminary data.</text>
</comment>